<name>A0A0R2JTS4_9LACO</name>
<keyword evidence="1" id="KW-0472">Membrane</keyword>
<keyword evidence="1" id="KW-0812">Transmembrane</keyword>
<reference evidence="2 3" key="1">
    <citation type="journal article" date="2015" name="Genome Announc.">
        <title>Expanding the biotechnology potential of lactobacilli through comparative genomics of 213 strains and associated genera.</title>
        <authorList>
            <person name="Sun Z."/>
            <person name="Harris H.M."/>
            <person name="McCann A."/>
            <person name="Guo C."/>
            <person name="Argimon S."/>
            <person name="Zhang W."/>
            <person name="Yang X."/>
            <person name="Jeffery I.B."/>
            <person name="Cooney J.C."/>
            <person name="Kagawa T.F."/>
            <person name="Liu W."/>
            <person name="Song Y."/>
            <person name="Salvetti E."/>
            <person name="Wrobel A."/>
            <person name="Rasinkangas P."/>
            <person name="Parkhill J."/>
            <person name="Rea M.C."/>
            <person name="O'Sullivan O."/>
            <person name="Ritari J."/>
            <person name="Douillard F.P."/>
            <person name="Paul Ross R."/>
            <person name="Yang R."/>
            <person name="Briner A.E."/>
            <person name="Felis G.E."/>
            <person name="de Vos W.M."/>
            <person name="Barrangou R."/>
            <person name="Klaenhammer T.R."/>
            <person name="Caufield P.W."/>
            <person name="Cui Y."/>
            <person name="Zhang H."/>
            <person name="O'Toole P.W."/>
        </authorList>
    </citation>
    <scope>NUCLEOTIDE SEQUENCE [LARGE SCALE GENOMIC DNA]</scope>
    <source>
        <strain evidence="2 3">DSM 20014</strain>
    </source>
</reference>
<evidence type="ECO:0000313" key="3">
    <source>
        <dbReference type="Proteomes" id="UP000051673"/>
    </source>
</evidence>
<feature type="transmembrane region" description="Helical" evidence="1">
    <location>
        <begin position="60"/>
        <end position="78"/>
    </location>
</feature>
<dbReference type="RefSeq" id="WP_057785950.1">
    <property type="nucleotide sequence ID" value="NZ_JQCD01000004.1"/>
</dbReference>
<sequence length="85" mass="9697">MTKLFKHWLMLWLLLFVATGFYAMFTMPANSPQVTALGLKISNIQTAHTLSNNFNLHYGLVAFGMLITLIAVWALTIIHQNFKKQ</sequence>
<keyword evidence="1" id="KW-1133">Transmembrane helix</keyword>
<organism evidence="2 3">
    <name type="scientific">Weissella minor</name>
    <dbReference type="NCBI Taxonomy" id="1620"/>
    <lineage>
        <taxon>Bacteria</taxon>
        <taxon>Bacillati</taxon>
        <taxon>Bacillota</taxon>
        <taxon>Bacilli</taxon>
        <taxon>Lactobacillales</taxon>
        <taxon>Lactobacillaceae</taxon>
        <taxon>Weissella</taxon>
    </lineage>
</organism>
<keyword evidence="3" id="KW-1185">Reference proteome</keyword>
<dbReference type="STRING" id="1620.IV67_GL000090"/>
<proteinExistence type="predicted"/>
<accession>A0A0R2JTS4</accession>
<comment type="caution">
    <text evidence="2">The sequence shown here is derived from an EMBL/GenBank/DDBJ whole genome shotgun (WGS) entry which is preliminary data.</text>
</comment>
<dbReference type="AlphaFoldDB" id="A0A0R2JTS4"/>
<evidence type="ECO:0000256" key="1">
    <source>
        <dbReference type="SAM" id="Phobius"/>
    </source>
</evidence>
<dbReference type="Proteomes" id="UP000051673">
    <property type="component" value="Unassembled WGS sequence"/>
</dbReference>
<dbReference type="EMBL" id="JQCD01000004">
    <property type="protein sequence ID" value="KRN78074.1"/>
    <property type="molecule type" value="Genomic_DNA"/>
</dbReference>
<dbReference type="PATRIC" id="fig|1620.3.peg.95"/>
<protein>
    <submittedName>
        <fullName evidence="2">Uncharacterized protein</fullName>
    </submittedName>
</protein>
<evidence type="ECO:0000313" key="2">
    <source>
        <dbReference type="EMBL" id="KRN78074.1"/>
    </source>
</evidence>
<gene>
    <name evidence="2" type="ORF">IV67_GL000090</name>
</gene>